<accession>A0ABC8V2E1</accession>
<feature type="region of interest" description="Disordered" evidence="1">
    <location>
        <begin position="106"/>
        <end position="145"/>
    </location>
</feature>
<dbReference type="InterPro" id="IPR027417">
    <property type="entry name" value="P-loop_NTPase"/>
</dbReference>
<dbReference type="AlphaFoldDB" id="A0ABC8V2E1"/>
<dbReference type="SUPFAM" id="SSF52540">
    <property type="entry name" value="P-loop containing nucleoside triphosphate hydrolases"/>
    <property type="match status" value="1"/>
</dbReference>
<dbReference type="PANTHER" id="PTHR48102:SF7">
    <property type="entry name" value="ATP-DEPENDENT CLP PROTEASE ATP-BINDING SUBUNIT CLPX-LIKE, MITOCHONDRIAL"/>
    <property type="match status" value="1"/>
</dbReference>
<sequence length="378" mass="40632">MSGIWRWKKVREMAVTASSARTTWLGRSSRNKKSPEVSNPHQHCRGFVNCLHAGSYIKRRESLIGVQARHKWDHGGSHDDFQTRRIRAEANCPRCSKHMDLLFSNNSHQLLPPSSSSADDIDTKINANDNNNNNNHDSKGSSGPYQAVNLCPNCKTAYYFRPYKMAPLQGSFVEIGRVKANGGGGKGSSRRPSEEEDYGNILRASFLGTPKSFSFEPPENWPPPSPPLGNGLAVHTPPGPPFAPGVNVIRAAGPGGPGGGGGGGGGGNGGSNGEKNGWGGSNLGKHFPTPKEICKGLDKFVIGQERAKKVLSVAVYNHYKRIYHASLQKGSGVESGSEDNDDNVELEKSNVLLMGPTGSGVISMIEAVVKLSFWLNFA</sequence>
<feature type="compositionally biased region" description="Gly residues" evidence="1">
    <location>
        <begin position="253"/>
        <end position="282"/>
    </location>
</feature>
<feature type="compositionally biased region" description="Low complexity" evidence="1">
    <location>
        <begin position="126"/>
        <end position="135"/>
    </location>
</feature>
<feature type="region of interest" description="Disordered" evidence="1">
    <location>
        <begin position="253"/>
        <end position="284"/>
    </location>
</feature>
<dbReference type="Proteomes" id="UP001642360">
    <property type="component" value="Unassembled WGS sequence"/>
</dbReference>
<name>A0ABC8V2E1_9AQUA</name>
<evidence type="ECO:0000313" key="2">
    <source>
        <dbReference type="EMBL" id="CAK9187490.1"/>
    </source>
</evidence>
<dbReference type="Gene3D" id="3.40.50.300">
    <property type="entry name" value="P-loop containing nucleotide triphosphate hydrolases"/>
    <property type="match status" value="1"/>
</dbReference>
<proteinExistence type="predicted"/>
<evidence type="ECO:0000313" key="3">
    <source>
        <dbReference type="Proteomes" id="UP001642360"/>
    </source>
</evidence>
<dbReference type="InterPro" id="IPR050052">
    <property type="entry name" value="ATP-dep_Clp_protease_ClpX"/>
</dbReference>
<feature type="compositionally biased region" description="Polar residues" evidence="1">
    <location>
        <begin position="106"/>
        <end position="118"/>
    </location>
</feature>
<organism evidence="2 3">
    <name type="scientific">Ilex paraguariensis</name>
    <name type="common">yerba mate</name>
    <dbReference type="NCBI Taxonomy" id="185542"/>
    <lineage>
        <taxon>Eukaryota</taxon>
        <taxon>Viridiplantae</taxon>
        <taxon>Streptophyta</taxon>
        <taxon>Embryophyta</taxon>
        <taxon>Tracheophyta</taxon>
        <taxon>Spermatophyta</taxon>
        <taxon>Magnoliopsida</taxon>
        <taxon>eudicotyledons</taxon>
        <taxon>Gunneridae</taxon>
        <taxon>Pentapetalae</taxon>
        <taxon>asterids</taxon>
        <taxon>campanulids</taxon>
        <taxon>Aquifoliales</taxon>
        <taxon>Aquifoliaceae</taxon>
        <taxon>Ilex</taxon>
    </lineage>
</organism>
<dbReference type="EMBL" id="CAUOFW020010002">
    <property type="protein sequence ID" value="CAK9187490.1"/>
    <property type="molecule type" value="Genomic_DNA"/>
</dbReference>
<gene>
    <name evidence="2" type="ORF">ILEXP_LOCUS58047</name>
</gene>
<reference evidence="2 3" key="1">
    <citation type="submission" date="2024-02" db="EMBL/GenBank/DDBJ databases">
        <authorList>
            <person name="Vignale AGUSTIN F."/>
            <person name="Sosa J E."/>
            <person name="Modenutti C."/>
        </authorList>
    </citation>
    <scope>NUCLEOTIDE SEQUENCE [LARGE SCALE GENOMIC DNA]</scope>
</reference>
<dbReference type="PANTHER" id="PTHR48102">
    <property type="entry name" value="ATP-DEPENDENT CLP PROTEASE ATP-BINDING SUBUNIT CLPX-LIKE, MITOCHONDRIAL-RELATED"/>
    <property type="match status" value="1"/>
</dbReference>
<feature type="region of interest" description="Disordered" evidence="1">
    <location>
        <begin position="21"/>
        <end position="40"/>
    </location>
</feature>
<evidence type="ECO:0000256" key="1">
    <source>
        <dbReference type="SAM" id="MobiDB-lite"/>
    </source>
</evidence>
<comment type="caution">
    <text evidence="2">The sequence shown here is derived from an EMBL/GenBank/DDBJ whole genome shotgun (WGS) entry which is preliminary data.</text>
</comment>
<protein>
    <submittedName>
        <fullName evidence="2">Uncharacterized protein</fullName>
    </submittedName>
</protein>
<keyword evidence="3" id="KW-1185">Reference proteome</keyword>